<protein>
    <submittedName>
        <fullName evidence="2">PTS system protein, mannose-specific 2D component</fullName>
    </submittedName>
</protein>
<dbReference type="BioCyc" id="SENT913082:G120J-4665-MONOMER"/>
<dbReference type="InterPro" id="IPR004704">
    <property type="entry name" value="PTS_IID_man"/>
</dbReference>
<feature type="transmembrane region" description="Helical" evidence="1">
    <location>
        <begin position="253"/>
        <end position="271"/>
    </location>
</feature>
<dbReference type="PATRIC" id="fig|913082.3.peg.5136"/>
<feature type="transmembrane region" description="Helical" evidence="1">
    <location>
        <begin position="216"/>
        <end position="233"/>
    </location>
</feature>
<dbReference type="Pfam" id="PF03613">
    <property type="entry name" value="EIID-AGA"/>
    <property type="match status" value="1"/>
</dbReference>
<comment type="caution">
    <text evidence="2">The sequence shown here is derived from an EMBL/GenBank/DDBJ whole genome shotgun (WGS) entry which is preliminary data.</text>
</comment>
<keyword evidence="1" id="KW-0472">Membrane</keyword>
<organism evidence="2 3">
    <name type="scientific">Salmonella enterica subsp. enterica serovar Senftenberg str. A4-543</name>
    <dbReference type="NCBI Taxonomy" id="913082"/>
    <lineage>
        <taxon>Bacteria</taxon>
        <taxon>Pseudomonadati</taxon>
        <taxon>Pseudomonadota</taxon>
        <taxon>Gammaproteobacteria</taxon>
        <taxon>Enterobacterales</taxon>
        <taxon>Enterobacteriaceae</taxon>
        <taxon>Salmonella</taxon>
    </lineage>
</organism>
<evidence type="ECO:0000313" key="2">
    <source>
        <dbReference type="EMBL" id="EHC78181.1"/>
    </source>
</evidence>
<keyword evidence="1" id="KW-1133">Transmembrane helix</keyword>
<evidence type="ECO:0000256" key="1">
    <source>
        <dbReference type="SAM" id="Phobius"/>
    </source>
</evidence>
<name>G5R9J3_SALSE</name>
<accession>G5R9J3</accession>
<feature type="transmembrane region" description="Helical" evidence="1">
    <location>
        <begin position="283"/>
        <end position="304"/>
    </location>
</feature>
<evidence type="ECO:0000313" key="3">
    <source>
        <dbReference type="Proteomes" id="UP000005065"/>
    </source>
</evidence>
<sequence length="306" mass="33618">MLNKKFLQRRDKGEIKMATYQTLNESQPNETPNTSTLTRKELLKTWALNYSSETCYNYERLQALGQTSAMVPVIRKLYPNDKARQVQELKKYLNFFNTEPSFCGHVITGVSVAMEEQRANGAQLPPEAITSLRSGLMGPVAGIGDTLQAIVYSILAAIACNLAIQGNIAGPILFEVFYKFIMIFCSLNMFFLGYSKGRTVILDILKKGLMDKLTDAFGLIGLMVVGGMAASRVNIVTPASINLNGVTVVFQDILNTLLPSLIPLLITLGILKMVNRKMKPNTVIAVIFIVGIISSYLGILAVPVTK</sequence>
<feature type="transmembrane region" description="Helical" evidence="1">
    <location>
        <begin position="140"/>
        <end position="164"/>
    </location>
</feature>
<dbReference type="AlphaFoldDB" id="G5R9J3"/>
<proteinExistence type="predicted"/>
<dbReference type="GO" id="GO:0009401">
    <property type="term" value="P:phosphoenolpyruvate-dependent sugar phosphotransferase system"/>
    <property type="evidence" value="ECO:0007669"/>
    <property type="project" value="InterPro"/>
</dbReference>
<dbReference type="EMBL" id="AFCU01002065">
    <property type="protein sequence ID" value="EHC78181.1"/>
    <property type="molecule type" value="Genomic_DNA"/>
</dbReference>
<dbReference type="PROSITE" id="PS51108">
    <property type="entry name" value="PTS_EIID"/>
    <property type="match status" value="1"/>
</dbReference>
<dbReference type="Proteomes" id="UP000005065">
    <property type="component" value="Unassembled WGS sequence"/>
</dbReference>
<gene>
    <name evidence="2" type="ORF">LTSESEN_6543</name>
</gene>
<reference evidence="2 3" key="1">
    <citation type="journal article" date="2011" name="BMC Genomics">
        <title>Genome sequencing reveals diversification of virulence factor content and possible host adaptation in distinct subpopulations of Salmonella enterica.</title>
        <authorList>
            <person name="den Bakker H.C."/>
            <person name="Moreno Switt A.I."/>
            <person name="Govoni G."/>
            <person name="Cummings C.A."/>
            <person name="Ranieri M.L."/>
            <person name="Degoricija L."/>
            <person name="Hoelzer K."/>
            <person name="Rodriguez-Rivera L.D."/>
            <person name="Brown S."/>
            <person name="Bolchacova E."/>
            <person name="Furtado M.R."/>
            <person name="Wiedmann M."/>
        </authorList>
    </citation>
    <scope>NUCLEOTIDE SEQUENCE [LARGE SCALE GENOMIC DNA]</scope>
    <source>
        <strain evidence="2 3">A4-543</strain>
    </source>
</reference>
<dbReference type="GO" id="GO:0005886">
    <property type="term" value="C:plasma membrane"/>
    <property type="evidence" value="ECO:0007669"/>
    <property type="project" value="TreeGrafter"/>
</dbReference>
<keyword evidence="1" id="KW-0812">Transmembrane</keyword>
<dbReference type="PANTHER" id="PTHR32502:SF23">
    <property type="entry name" value="TRANSPORT PROTEIN, PTS SYSTEM"/>
    <property type="match status" value="1"/>
</dbReference>
<dbReference type="InterPro" id="IPR050303">
    <property type="entry name" value="GatZ_KbaZ_carbometab"/>
</dbReference>
<dbReference type="PANTHER" id="PTHR32502">
    <property type="entry name" value="N-ACETYLGALACTOSAMINE PERMEASE II COMPONENT-RELATED"/>
    <property type="match status" value="1"/>
</dbReference>
<feature type="transmembrane region" description="Helical" evidence="1">
    <location>
        <begin position="176"/>
        <end position="195"/>
    </location>
</feature>